<accession>A0A4R9JZB7</accession>
<dbReference type="InterPro" id="IPR036165">
    <property type="entry name" value="YefM-like_sf"/>
</dbReference>
<dbReference type="InterPro" id="IPR051416">
    <property type="entry name" value="phD-YefM_TA_antitoxins"/>
</dbReference>
<dbReference type="OrthoDB" id="9800503at2"/>
<dbReference type="AlphaFoldDB" id="A0A4R9JZB7"/>
<gene>
    <name evidence="3" type="ORF">EHQ64_19500</name>
</gene>
<dbReference type="NCBIfam" id="TIGR01552">
    <property type="entry name" value="phd_fam"/>
    <property type="match status" value="1"/>
</dbReference>
<evidence type="ECO:0000313" key="4">
    <source>
        <dbReference type="Proteomes" id="UP000297762"/>
    </source>
</evidence>
<reference evidence="3" key="1">
    <citation type="journal article" date="2019" name="PLoS Negl. Trop. Dis.">
        <title>Revisiting the worldwide diversity of Leptospira species in the environment.</title>
        <authorList>
            <person name="Vincent A.T."/>
            <person name="Schiettekatte O."/>
            <person name="Bourhy P."/>
            <person name="Veyrier F.J."/>
            <person name="Picardeau M."/>
        </authorList>
    </citation>
    <scope>NUCLEOTIDE SEQUENCE [LARGE SCALE GENOMIC DNA]</scope>
    <source>
        <strain evidence="3">201702455</strain>
    </source>
</reference>
<dbReference type="SUPFAM" id="SSF143120">
    <property type="entry name" value="YefM-like"/>
    <property type="match status" value="1"/>
</dbReference>
<organism evidence="3 4">
    <name type="scientific">Leptospira sarikeiensis</name>
    <dbReference type="NCBI Taxonomy" id="2484943"/>
    <lineage>
        <taxon>Bacteria</taxon>
        <taxon>Pseudomonadati</taxon>
        <taxon>Spirochaetota</taxon>
        <taxon>Spirochaetia</taxon>
        <taxon>Leptospirales</taxon>
        <taxon>Leptospiraceae</taxon>
        <taxon>Leptospira</taxon>
    </lineage>
</organism>
<dbReference type="Pfam" id="PF02604">
    <property type="entry name" value="PhdYeFM_antitox"/>
    <property type="match status" value="1"/>
</dbReference>
<dbReference type="RefSeq" id="WP_135651483.1">
    <property type="nucleotide sequence ID" value="NZ_RQGF01000043.1"/>
</dbReference>
<name>A0A4R9JZB7_9LEPT</name>
<proteinExistence type="inferred from homology"/>
<evidence type="ECO:0000256" key="1">
    <source>
        <dbReference type="ARBA" id="ARBA00009981"/>
    </source>
</evidence>
<keyword evidence="4" id="KW-1185">Reference proteome</keyword>
<sequence length="81" mass="9135">MKKVNLSKAKAHLGKYLKAASAGEQIVILERNRPVAELKPIFETIRIRRLKPGILTGKFSVPDDFNSPLSEFESDYYGDQV</sequence>
<evidence type="ECO:0000313" key="3">
    <source>
        <dbReference type="EMBL" id="TGL57585.1"/>
    </source>
</evidence>
<dbReference type="EMBL" id="RQGF01000043">
    <property type="protein sequence ID" value="TGL57585.1"/>
    <property type="molecule type" value="Genomic_DNA"/>
</dbReference>
<comment type="caution">
    <text evidence="3">The sequence shown here is derived from an EMBL/GenBank/DDBJ whole genome shotgun (WGS) entry which is preliminary data.</text>
</comment>
<dbReference type="Gene3D" id="3.40.1620.10">
    <property type="entry name" value="YefM-like domain"/>
    <property type="match status" value="1"/>
</dbReference>
<evidence type="ECO:0000256" key="2">
    <source>
        <dbReference type="RuleBase" id="RU362080"/>
    </source>
</evidence>
<comment type="function">
    <text evidence="2">Antitoxin component of a type II toxin-antitoxin (TA) system.</text>
</comment>
<comment type="similarity">
    <text evidence="1 2">Belongs to the phD/YefM antitoxin family.</text>
</comment>
<dbReference type="InterPro" id="IPR006442">
    <property type="entry name" value="Antitoxin_Phd/YefM"/>
</dbReference>
<dbReference type="PANTHER" id="PTHR35377">
    <property type="entry name" value="ANTITOXIN VAPB49-RELATED-RELATED"/>
    <property type="match status" value="1"/>
</dbReference>
<dbReference type="Proteomes" id="UP000297762">
    <property type="component" value="Unassembled WGS sequence"/>
</dbReference>
<protein>
    <recommendedName>
        <fullName evidence="2">Antitoxin</fullName>
    </recommendedName>
</protein>